<sequence length="493" mass="53521">MNKGIVMEITDRSIIVMRSDGKFQRVSRKKRNCEIGEEIVYADAGINWRSPSVAGRSAIAAAVIFCLVLFASFNGKLGSPEVVAYVSMDINPSIEMGLDVKENVIELRGLNDDGVDLIQTVDYKGKSLENVAGKLLDKAEQKSLARGEAEIVIASTAVGDNTKVSDTAIAEKLRQQVTKHIETTHPTQVSSYQVAAFAAPQEVREAAVQNGVSTGKYAVYLNAKNSGTDITLDELKKESVLQISKEKPEVAKLIQPGALPSKADYKKLVDEEKSGQLDKKLEDKLKDKKDNNGNAKSSSNSSNTPAKNGQSGSNGSNNSNGSSNNQNGKDDPRKPGTTNGSGGSSNGKDNKSDDKKDDRKDNKPATTRPSPTPTPNSQTKPGATGPGNVRPGDNKSNDDSKNNDKKNDSKDSKDDSRGNGNSNSNEDDKKKDDAKKSEEERRREEADRRLEELKQKAEEQKKEQDKKDDGRKSDDSKKKDDDKKDSNDSGRKS</sequence>
<feature type="compositionally biased region" description="Basic and acidic residues" evidence="6">
    <location>
        <begin position="426"/>
        <end position="493"/>
    </location>
</feature>
<evidence type="ECO:0000256" key="6">
    <source>
        <dbReference type="SAM" id="MobiDB-lite"/>
    </source>
</evidence>
<comment type="caution">
    <text evidence="8">The sequence shown here is derived from an EMBL/GenBank/DDBJ whole genome shotgun (WGS) entry which is preliminary data.</text>
</comment>
<dbReference type="Proteomes" id="UP000317036">
    <property type="component" value="Unassembled WGS sequence"/>
</dbReference>
<organism evidence="8 9">
    <name type="scientific">Paenibacillus cremeus</name>
    <dbReference type="NCBI Taxonomy" id="2163881"/>
    <lineage>
        <taxon>Bacteria</taxon>
        <taxon>Bacillati</taxon>
        <taxon>Bacillota</taxon>
        <taxon>Bacilli</taxon>
        <taxon>Bacillales</taxon>
        <taxon>Paenibacillaceae</taxon>
        <taxon>Paenibacillus</taxon>
    </lineage>
</organism>
<feature type="domain" description="RsgI N-terminal anti-sigma" evidence="7">
    <location>
        <begin position="2"/>
        <end position="50"/>
    </location>
</feature>
<evidence type="ECO:0000256" key="4">
    <source>
        <dbReference type="ARBA" id="ARBA00022989"/>
    </source>
</evidence>
<accession>A0A559KC67</accession>
<evidence type="ECO:0000313" key="9">
    <source>
        <dbReference type="Proteomes" id="UP000317036"/>
    </source>
</evidence>
<protein>
    <submittedName>
        <fullName evidence="8">Anti-sigma factor domain-containing protein</fullName>
    </submittedName>
</protein>
<keyword evidence="9" id="KW-1185">Reference proteome</keyword>
<dbReference type="EMBL" id="VNJI01000012">
    <property type="protein sequence ID" value="TVY09717.1"/>
    <property type="molecule type" value="Genomic_DNA"/>
</dbReference>
<dbReference type="OrthoDB" id="9800626at2"/>
<feature type="region of interest" description="Disordered" evidence="6">
    <location>
        <begin position="276"/>
        <end position="493"/>
    </location>
</feature>
<evidence type="ECO:0000256" key="3">
    <source>
        <dbReference type="ARBA" id="ARBA00022692"/>
    </source>
</evidence>
<evidence type="ECO:0000313" key="8">
    <source>
        <dbReference type="EMBL" id="TVY09717.1"/>
    </source>
</evidence>
<dbReference type="Pfam" id="PF12791">
    <property type="entry name" value="RsgI_N"/>
    <property type="match status" value="1"/>
</dbReference>
<feature type="compositionally biased region" description="Basic and acidic residues" evidence="6">
    <location>
        <begin position="276"/>
        <end position="291"/>
    </location>
</feature>
<dbReference type="PROSITE" id="PS51849">
    <property type="entry name" value="RSGI_N"/>
    <property type="match status" value="1"/>
</dbReference>
<keyword evidence="3" id="KW-0812">Transmembrane</keyword>
<evidence type="ECO:0000256" key="5">
    <source>
        <dbReference type="ARBA" id="ARBA00023136"/>
    </source>
</evidence>
<comment type="subcellular location">
    <subcellularLocation>
        <location evidence="1">Cell membrane</location>
        <topology evidence="1">Single-pass membrane protein</topology>
    </subcellularLocation>
</comment>
<dbReference type="Pfam" id="PF23750">
    <property type="entry name" value="RsgI_M"/>
    <property type="match status" value="1"/>
</dbReference>
<feature type="compositionally biased region" description="Basic and acidic residues" evidence="6">
    <location>
        <begin position="392"/>
        <end position="417"/>
    </location>
</feature>
<keyword evidence="2" id="KW-1003">Cell membrane</keyword>
<feature type="compositionally biased region" description="Low complexity" evidence="6">
    <location>
        <begin position="292"/>
        <end position="327"/>
    </location>
</feature>
<evidence type="ECO:0000256" key="1">
    <source>
        <dbReference type="ARBA" id="ARBA00004162"/>
    </source>
</evidence>
<feature type="compositionally biased region" description="Basic and acidic residues" evidence="6">
    <location>
        <begin position="348"/>
        <end position="363"/>
    </location>
</feature>
<proteinExistence type="predicted"/>
<dbReference type="InterPro" id="IPR024449">
    <property type="entry name" value="Anti-sigma_RsgI_N"/>
</dbReference>
<dbReference type="AlphaFoldDB" id="A0A559KC67"/>
<dbReference type="GO" id="GO:0005886">
    <property type="term" value="C:plasma membrane"/>
    <property type="evidence" value="ECO:0007669"/>
    <property type="project" value="UniProtKB-SubCell"/>
</dbReference>
<keyword evidence="4" id="KW-1133">Transmembrane helix</keyword>
<name>A0A559KC67_9BACL</name>
<evidence type="ECO:0000259" key="7">
    <source>
        <dbReference type="PROSITE" id="PS51849"/>
    </source>
</evidence>
<evidence type="ECO:0000256" key="2">
    <source>
        <dbReference type="ARBA" id="ARBA00022475"/>
    </source>
</evidence>
<gene>
    <name evidence="8" type="ORF">FPZ49_11810</name>
</gene>
<feature type="compositionally biased region" description="Low complexity" evidence="6">
    <location>
        <begin position="364"/>
        <end position="381"/>
    </location>
</feature>
<dbReference type="InterPro" id="IPR055431">
    <property type="entry name" value="RsgI_M"/>
</dbReference>
<reference evidence="8 9" key="1">
    <citation type="submission" date="2019-07" db="EMBL/GenBank/DDBJ databases">
        <authorList>
            <person name="Kim J."/>
        </authorList>
    </citation>
    <scope>NUCLEOTIDE SEQUENCE [LARGE SCALE GENOMIC DNA]</scope>
    <source>
        <strain evidence="8 9">JC52</strain>
    </source>
</reference>
<dbReference type="RefSeq" id="WP_144846783.1">
    <property type="nucleotide sequence ID" value="NZ_VNJI01000012.1"/>
</dbReference>
<keyword evidence="5" id="KW-0472">Membrane</keyword>